<feature type="region of interest" description="Disordered" evidence="16">
    <location>
        <begin position="379"/>
        <end position="400"/>
    </location>
</feature>
<dbReference type="UniPathway" id="UPA00034">
    <property type="reaction ID" value="UER00021"/>
</dbReference>
<dbReference type="GO" id="GO:0006526">
    <property type="term" value="P:L-arginine biosynthetic process"/>
    <property type="evidence" value="ECO:0007669"/>
    <property type="project" value="TreeGrafter"/>
</dbReference>
<keyword evidence="6 15" id="KW-0028">Amino-acid biosynthesis</keyword>
<feature type="binding site" evidence="15">
    <location>
        <position position="351"/>
    </location>
    <ligand>
        <name>Zn(2+)</name>
        <dbReference type="ChEBI" id="CHEBI:29105"/>
        <label>2</label>
    </ligand>
</feature>
<dbReference type="EMBL" id="JAAIJQ010000013">
    <property type="protein sequence ID" value="NEV61499.1"/>
    <property type="molecule type" value="Genomic_DNA"/>
</dbReference>
<name>A0A6M0JWC1_9GAMM</name>
<evidence type="ECO:0000256" key="3">
    <source>
        <dbReference type="ARBA" id="ARBA00011738"/>
    </source>
</evidence>
<dbReference type="NCBIfam" id="TIGR01246">
    <property type="entry name" value="dapE_proteo"/>
    <property type="match status" value="1"/>
</dbReference>
<dbReference type="RefSeq" id="WP_164451780.1">
    <property type="nucleotide sequence ID" value="NZ_JAAIJQ010000013.1"/>
</dbReference>
<proteinExistence type="inferred from homology"/>
<feature type="domain" description="Peptidase M20 dimerisation" evidence="17">
    <location>
        <begin position="178"/>
        <end position="282"/>
    </location>
</feature>
<evidence type="ECO:0000256" key="5">
    <source>
        <dbReference type="ARBA" id="ARBA00022391"/>
    </source>
</evidence>
<dbReference type="GO" id="GO:0009014">
    <property type="term" value="F:succinyl-diaminopimelate desuccinylase activity"/>
    <property type="evidence" value="ECO:0007669"/>
    <property type="project" value="UniProtKB-UniRule"/>
</dbReference>
<keyword evidence="19" id="KW-1185">Reference proteome</keyword>
<reference evidence="18 19" key="1">
    <citation type="submission" date="2020-02" db="EMBL/GenBank/DDBJ databases">
        <title>Genome sequences of Thiorhodococcus mannitoliphagus and Thiorhodococcus minor, purple sulfur photosynthetic bacteria in the gammaproteobacterial family, Chromatiaceae.</title>
        <authorList>
            <person name="Aviles F.A."/>
            <person name="Meyer T.E."/>
            <person name="Kyndt J.A."/>
        </authorList>
    </citation>
    <scope>NUCLEOTIDE SEQUENCE [LARGE SCALE GENOMIC DNA]</scope>
    <source>
        <strain evidence="18 19">DSM 11518</strain>
    </source>
</reference>
<dbReference type="HAMAP" id="MF_01690">
    <property type="entry name" value="DapE"/>
    <property type="match status" value="1"/>
</dbReference>
<protein>
    <recommendedName>
        <fullName evidence="5 15">Succinyl-diaminopimelate desuccinylase</fullName>
        <shortName evidence="15">SDAP desuccinylase</shortName>
        <ecNumber evidence="4 15">3.5.1.18</ecNumber>
    </recommendedName>
    <alternativeName>
        <fullName evidence="13 15">N-succinyl-LL-2,6-diaminoheptanedioate amidohydrolase</fullName>
    </alternativeName>
</protein>
<dbReference type="InterPro" id="IPR005941">
    <property type="entry name" value="DapE_proteobac"/>
</dbReference>
<feature type="binding site" evidence="15">
    <location>
        <position position="137"/>
    </location>
    <ligand>
        <name>Zn(2+)</name>
        <dbReference type="ChEBI" id="CHEBI:29105"/>
        <label>2</label>
    </ligand>
</feature>
<evidence type="ECO:0000256" key="6">
    <source>
        <dbReference type="ARBA" id="ARBA00022605"/>
    </source>
</evidence>
<dbReference type="Pfam" id="PF01546">
    <property type="entry name" value="Peptidase_M20"/>
    <property type="match status" value="1"/>
</dbReference>
<comment type="cofactor">
    <cofactor evidence="15">
        <name>Zn(2+)</name>
        <dbReference type="ChEBI" id="CHEBI:29105"/>
    </cofactor>
    <cofactor evidence="15">
        <name>Co(2+)</name>
        <dbReference type="ChEBI" id="CHEBI:48828"/>
    </cofactor>
    <text evidence="15">Binds 2 Zn(2+) or Co(2+) ions per subunit.</text>
</comment>
<evidence type="ECO:0000256" key="8">
    <source>
        <dbReference type="ARBA" id="ARBA00022801"/>
    </source>
</evidence>
<evidence type="ECO:0000259" key="17">
    <source>
        <dbReference type="Pfam" id="PF07687"/>
    </source>
</evidence>
<comment type="function">
    <text evidence="15">Catalyzes the hydrolysis of N-succinyl-L,L-diaminopimelic acid (SDAP), forming succinate and LL-2,6-diaminopimelate (DAP), an intermediate involved in the bacterial biosynthesis of lysine and meso-diaminopimelic acid, an essential component of bacterial cell walls.</text>
</comment>
<feature type="active site" description="Proton acceptor" evidence="15">
    <location>
        <position position="136"/>
    </location>
</feature>
<evidence type="ECO:0000313" key="19">
    <source>
        <dbReference type="Proteomes" id="UP000483379"/>
    </source>
</evidence>
<evidence type="ECO:0000256" key="11">
    <source>
        <dbReference type="ARBA" id="ARBA00023154"/>
    </source>
</evidence>
<comment type="pathway">
    <text evidence="1 15">Amino-acid biosynthesis; L-lysine biosynthesis via DAP pathway; LL-2,6-diaminopimelate from (S)-tetrahydrodipicolinate (succinylase route): step 3/3.</text>
</comment>
<evidence type="ECO:0000256" key="10">
    <source>
        <dbReference type="ARBA" id="ARBA00022915"/>
    </source>
</evidence>
<evidence type="ECO:0000256" key="1">
    <source>
        <dbReference type="ARBA" id="ARBA00005130"/>
    </source>
</evidence>
<dbReference type="InterPro" id="IPR050072">
    <property type="entry name" value="Peptidase_M20A"/>
</dbReference>
<evidence type="ECO:0000256" key="9">
    <source>
        <dbReference type="ARBA" id="ARBA00022833"/>
    </source>
</evidence>
<gene>
    <name evidence="15 18" type="primary">dapE</name>
    <name evidence="18" type="ORF">G3446_06245</name>
</gene>
<dbReference type="GO" id="GO:0019877">
    <property type="term" value="P:diaminopimelate biosynthetic process"/>
    <property type="evidence" value="ECO:0007669"/>
    <property type="project" value="UniProtKB-UniRule"/>
</dbReference>
<dbReference type="Gene3D" id="3.40.630.10">
    <property type="entry name" value="Zn peptidases"/>
    <property type="match status" value="2"/>
</dbReference>
<comment type="catalytic activity">
    <reaction evidence="14 15">
        <text>N-succinyl-(2S,6S)-2,6-diaminopimelate + H2O = (2S,6S)-2,6-diaminopimelate + succinate</text>
        <dbReference type="Rhea" id="RHEA:22608"/>
        <dbReference type="ChEBI" id="CHEBI:15377"/>
        <dbReference type="ChEBI" id="CHEBI:30031"/>
        <dbReference type="ChEBI" id="CHEBI:57609"/>
        <dbReference type="ChEBI" id="CHEBI:58087"/>
        <dbReference type="EC" id="3.5.1.18"/>
    </reaction>
</comment>
<dbReference type="PANTHER" id="PTHR43808">
    <property type="entry name" value="ACETYLORNITHINE DEACETYLASE"/>
    <property type="match status" value="1"/>
</dbReference>
<keyword evidence="10 15" id="KW-0220">Diaminopimelate biosynthesis</keyword>
<accession>A0A6M0JWC1</accession>
<dbReference type="GO" id="GO:0008777">
    <property type="term" value="F:acetylornithine deacetylase activity"/>
    <property type="evidence" value="ECO:0007669"/>
    <property type="project" value="TreeGrafter"/>
</dbReference>
<keyword evidence="7 15" id="KW-0479">Metal-binding</keyword>
<feature type="binding site" evidence="15">
    <location>
        <position position="102"/>
    </location>
    <ligand>
        <name>Zn(2+)</name>
        <dbReference type="ChEBI" id="CHEBI:29105"/>
        <label>2</label>
    </ligand>
</feature>
<comment type="subunit">
    <text evidence="3 15">Homodimer.</text>
</comment>
<dbReference type="NCBIfam" id="NF009557">
    <property type="entry name" value="PRK13009.1"/>
    <property type="match status" value="1"/>
</dbReference>
<feature type="binding site" evidence="15">
    <location>
        <position position="69"/>
    </location>
    <ligand>
        <name>Zn(2+)</name>
        <dbReference type="ChEBI" id="CHEBI:29105"/>
        <label>1</label>
    </ligand>
</feature>
<dbReference type="AlphaFoldDB" id="A0A6M0JWC1"/>
<evidence type="ECO:0000256" key="14">
    <source>
        <dbReference type="ARBA" id="ARBA00051301"/>
    </source>
</evidence>
<organism evidence="18 19">
    <name type="scientific">Thiorhodococcus minor</name>
    <dbReference type="NCBI Taxonomy" id="57489"/>
    <lineage>
        <taxon>Bacteria</taxon>
        <taxon>Pseudomonadati</taxon>
        <taxon>Pseudomonadota</taxon>
        <taxon>Gammaproteobacteria</taxon>
        <taxon>Chromatiales</taxon>
        <taxon>Chromatiaceae</taxon>
        <taxon>Thiorhodococcus</taxon>
    </lineage>
</organism>
<evidence type="ECO:0000256" key="15">
    <source>
        <dbReference type="HAMAP-Rule" id="MF_01690"/>
    </source>
</evidence>
<dbReference type="InterPro" id="IPR011650">
    <property type="entry name" value="Peptidase_M20_dimer"/>
</dbReference>
<comment type="similarity">
    <text evidence="2 15">Belongs to the peptidase M20A family. DapE subfamily.</text>
</comment>
<dbReference type="SUPFAM" id="SSF55031">
    <property type="entry name" value="Bacterial exopeptidase dimerisation domain"/>
    <property type="match status" value="1"/>
</dbReference>
<evidence type="ECO:0000256" key="12">
    <source>
        <dbReference type="ARBA" id="ARBA00023285"/>
    </source>
</evidence>
<evidence type="ECO:0000256" key="2">
    <source>
        <dbReference type="ARBA" id="ARBA00006746"/>
    </source>
</evidence>
<evidence type="ECO:0000313" key="18">
    <source>
        <dbReference type="EMBL" id="NEV61499.1"/>
    </source>
</evidence>
<feature type="binding site" evidence="15">
    <location>
        <position position="102"/>
    </location>
    <ligand>
        <name>Zn(2+)</name>
        <dbReference type="ChEBI" id="CHEBI:29105"/>
        <label>1</label>
    </ligand>
</feature>
<comment type="caution">
    <text evidence="18">The sequence shown here is derived from an EMBL/GenBank/DDBJ whole genome shotgun (WGS) entry which is preliminary data.</text>
</comment>
<dbReference type="PANTHER" id="PTHR43808:SF31">
    <property type="entry name" value="N-ACETYL-L-CITRULLINE DEACETYLASE"/>
    <property type="match status" value="1"/>
</dbReference>
<feature type="compositionally biased region" description="Basic and acidic residues" evidence="16">
    <location>
        <begin position="379"/>
        <end position="394"/>
    </location>
</feature>
<evidence type="ECO:0000256" key="16">
    <source>
        <dbReference type="SAM" id="MobiDB-lite"/>
    </source>
</evidence>
<evidence type="ECO:0000256" key="13">
    <source>
        <dbReference type="ARBA" id="ARBA00031891"/>
    </source>
</evidence>
<dbReference type="EC" id="3.5.1.18" evidence="4 15"/>
<keyword evidence="8 15" id="KW-0378">Hydrolase</keyword>
<dbReference type="GO" id="GO:0009089">
    <property type="term" value="P:lysine biosynthetic process via diaminopimelate"/>
    <property type="evidence" value="ECO:0007669"/>
    <property type="project" value="UniProtKB-UniRule"/>
</dbReference>
<evidence type="ECO:0000256" key="7">
    <source>
        <dbReference type="ARBA" id="ARBA00022723"/>
    </source>
</evidence>
<dbReference type="SUPFAM" id="SSF53187">
    <property type="entry name" value="Zn-dependent exopeptidases"/>
    <property type="match status" value="1"/>
</dbReference>
<keyword evidence="11 15" id="KW-0457">Lysine biosynthesis</keyword>
<dbReference type="Pfam" id="PF07687">
    <property type="entry name" value="M20_dimer"/>
    <property type="match status" value="1"/>
</dbReference>
<feature type="binding site" evidence="15">
    <location>
        <position position="165"/>
    </location>
    <ligand>
        <name>Zn(2+)</name>
        <dbReference type="ChEBI" id="CHEBI:29105"/>
        <label>1</label>
    </ligand>
</feature>
<dbReference type="InterPro" id="IPR036264">
    <property type="entry name" value="Bact_exopeptidase_dim_dom"/>
</dbReference>
<dbReference type="FunFam" id="3.40.630.10:FF:000005">
    <property type="entry name" value="Succinyl-diaminopimelate desuccinylase"/>
    <property type="match status" value="1"/>
</dbReference>
<evidence type="ECO:0000256" key="4">
    <source>
        <dbReference type="ARBA" id="ARBA00011921"/>
    </source>
</evidence>
<dbReference type="Proteomes" id="UP000483379">
    <property type="component" value="Unassembled WGS sequence"/>
</dbReference>
<feature type="active site" evidence="15">
    <location>
        <position position="71"/>
    </location>
</feature>
<keyword evidence="9 15" id="KW-0862">Zinc</keyword>
<keyword evidence="12 15" id="KW-0170">Cobalt</keyword>
<dbReference type="GO" id="GO:0008270">
    <property type="term" value="F:zinc ion binding"/>
    <property type="evidence" value="ECO:0007669"/>
    <property type="project" value="UniProtKB-UniRule"/>
</dbReference>
<dbReference type="CDD" id="cd03891">
    <property type="entry name" value="M20_DapE_proteobac"/>
    <property type="match status" value="1"/>
</dbReference>
<dbReference type="InterPro" id="IPR002933">
    <property type="entry name" value="Peptidase_M20"/>
</dbReference>
<sequence length="400" mass="43129">MTMTSPTLMLACDLISRPSVTPEDAGCQDLIAARLERLGFRIEPMRFGEVSNLWARRGDAGPLLCFAGHTDVVPTGPLADWASDPFVPTIRAGQLFGRGAADMKGSIAAMVTAVESFVAQHPDHQGSIAFLITSDEEGPSVDGTVKVVERLQQRGERIDYALVGEPSSRARLGDSIKNGRRGSLSGWLRIHGKQGHVAYPQLAKNPFHASAEALAALCAEVWDEGNDYFPPTSFQIANLSMGTGADNVIPGHLEAQFNLRFSTELDPAAIKARVQGILDKGDFDYEIRWRLSGSPFVTPVGRLVEAVRGAIQDATGIETELSTAGGTSDGRFIAPMGAQVVELGPINATIHQVNECVGVDELVQLSRIYERTLEELLTKDERGRAPQTRVRDSPKPNSSS</sequence>
<dbReference type="GO" id="GO:0050897">
    <property type="term" value="F:cobalt ion binding"/>
    <property type="evidence" value="ECO:0007669"/>
    <property type="project" value="UniProtKB-UniRule"/>
</dbReference>